<organism evidence="1 2">
    <name type="scientific">Shewanella aestuarii</name>
    <dbReference type="NCBI Taxonomy" id="1028752"/>
    <lineage>
        <taxon>Bacteria</taxon>
        <taxon>Pseudomonadati</taxon>
        <taxon>Pseudomonadota</taxon>
        <taxon>Gammaproteobacteria</taxon>
        <taxon>Alteromonadales</taxon>
        <taxon>Shewanellaceae</taxon>
        <taxon>Shewanella</taxon>
    </lineage>
</organism>
<keyword evidence="2" id="KW-1185">Reference proteome</keyword>
<protein>
    <submittedName>
        <fullName evidence="1">Uncharacterized protein</fullName>
    </submittedName>
</protein>
<gene>
    <name evidence="1" type="ORF">HBH39_08860</name>
</gene>
<evidence type="ECO:0000313" key="1">
    <source>
        <dbReference type="EMBL" id="QIR14583.1"/>
    </source>
</evidence>
<name>A0A6G9QKC2_9GAMM</name>
<dbReference type="EMBL" id="CP050313">
    <property type="protein sequence ID" value="QIR14583.1"/>
    <property type="molecule type" value="Genomic_DNA"/>
</dbReference>
<dbReference type="Proteomes" id="UP000502608">
    <property type="component" value="Chromosome"/>
</dbReference>
<dbReference type="RefSeq" id="WP_167677490.1">
    <property type="nucleotide sequence ID" value="NZ_CP050313.1"/>
</dbReference>
<accession>A0A6G9QKC2</accession>
<dbReference type="KEGG" id="saes:HBH39_08860"/>
<proteinExistence type="predicted"/>
<evidence type="ECO:0000313" key="2">
    <source>
        <dbReference type="Proteomes" id="UP000502608"/>
    </source>
</evidence>
<dbReference type="AlphaFoldDB" id="A0A6G9QKC2"/>
<sequence>MPRRLPFRGQYSKVEELVYSKFLDAYQNKYEVSHNKMIADVELDILLTGKHMLTKDYIVEVKYIRKGFNFGWLREAYLKNIYAKSVYSQITNRLPNTLLLIVIGSDAYDEDKYNGLLQRLGKDSIGRKGKDIVRLITKQELMSINNSDLQDKVGIHA</sequence>
<reference evidence="1 2" key="1">
    <citation type="submission" date="2020-03" db="EMBL/GenBank/DDBJ databases">
        <title>Complete genome sequence of Shewanella sp.</title>
        <authorList>
            <person name="Kim Y.-S."/>
            <person name="Kim S.-J."/>
            <person name="Jung H.-K."/>
            <person name="Kim K.-H."/>
        </authorList>
    </citation>
    <scope>NUCLEOTIDE SEQUENCE [LARGE SCALE GENOMIC DNA]</scope>
    <source>
        <strain evidence="1 2">PN3F2</strain>
    </source>
</reference>